<accession>A0AAW8GH35</accession>
<sequence>MSSSPSPTHPAGMGATSRPAPALHRRADDVFFTVMSLAMLAIVFLGFASSYFLRGATLSHQPSVLVHAHGLVFSSWMVLVVVQPVLVATGQLRLHRRLGLAGALIAGAMVVLGVLTTFGTLARGLALPPALGSPASFLIGNLIEMLFFGAFVALAVYRRNDRIVHKRAMLIANAALLPPALFRMAFPVVEHPALTFPVMVQHPALIGLVPLAAIAALFVFDLATRRRVFVVTVIGGALLCAMGPLSDAVTATTLAQRLAAWAQLPS</sequence>
<dbReference type="RefSeq" id="WP_306994832.1">
    <property type="nucleotide sequence ID" value="NZ_JAUTBB010000001.1"/>
</dbReference>
<feature type="transmembrane region" description="Helical" evidence="2">
    <location>
        <begin position="168"/>
        <end position="186"/>
    </location>
</feature>
<reference evidence="3" key="1">
    <citation type="submission" date="2023-07" db="EMBL/GenBank/DDBJ databases">
        <title>Functional and genomic diversity of the sorghum phyllosphere microbiome.</title>
        <authorList>
            <person name="Shade A."/>
        </authorList>
    </citation>
    <scope>NUCLEOTIDE SEQUENCE</scope>
    <source>
        <strain evidence="3">SORGH_AS_0908</strain>
    </source>
</reference>
<dbReference type="EMBL" id="JAUTBB010000001">
    <property type="protein sequence ID" value="MDQ1121072.1"/>
    <property type="molecule type" value="Genomic_DNA"/>
</dbReference>
<keyword evidence="2" id="KW-0812">Transmembrane</keyword>
<proteinExistence type="predicted"/>
<feature type="region of interest" description="Disordered" evidence="1">
    <location>
        <begin position="1"/>
        <end position="20"/>
    </location>
</feature>
<feature type="transmembrane region" description="Helical" evidence="2">
    <location>
        <begin position="198"/>
        <end position="220"/>
    </location>
</feature>
<dbReference type="AlphaFoldDB" id="A0AAW8GH35"/>
<evidence type="ECO:0000256" key="1">
    <source>
        <dbReference type="SAM" id="MobiDB-lite"/>
    </source>
</evidence>
<evidence type="ECO:0000313" key="4">
    <source>
        <dbReference type="Proteomes" id="UP001234354"/>
    </source>
</evidence>
<dbReference type="Proteomes" id="UP001234354">
    <property type="component" value="Unassembled WGS sequence"/>
</dbReference>
<evidence type="ECO:0000256" key="2">
    <source>
        <dbReference type="SAM" id="Phobius"/>
    </source>
</evidence>
<feature type="transmembrane region" description="Helical" evidence="2">
    <location>
        <begin position="64"/>
        <end position="86"/>
    </location>
</feature>
<feature type="transmembrane region" description="Helical" evidence="2">
    <location>
        <begin position="30"/>
        <end position="52"/>
    </location>
</feature>
<name>A0AAW8GH35_9GAMM</name>
<keyword evidence="2" id="KW-1133">Transmembrane helix</keyword>
<feature type="transmembrane region" description="Helical" evidence="2">
    <location>
        <begin position="227"/>
        <end position="245"/>
    </location>
</feature>
<protein>
    <submittedName>
        <fullName evidence="3">Uncharacterized protein</fullName>
    </submittedName>
</protein>
<keyword evidence="2" id="KW-0472">Membrane</keyword>
<feature type="transmembrane region" description="Helical" evidence="2">
    <location>
        <begin position="134"/>
        <end position="156"/>
    </location>
</feature>
<organism evidence="3 4">
    <name type="scientific">Pseudoxanthomonas winnipegensis</name>
    <dbReference type="NCBI Taxonomy" id="2480810"/>
    <lineage>
        <taxon>Bacteria</taxon>
        <taxon>Pseudomonadati</taxon>
        <taxon>Pseudomonadota</taxon>
        <taxon>Gammaproteobacteria</taxon>
        <taxon>Lysobacterales</taxon>
        <taxon>Lysobacteraceae</taxon>
        <taxon>Pseudoxanthomonas</taxon>
    </lineage>
</organism>
<feature type="transmembrane region" description="Helical" evidence="2">
    <location>
        <begin position="98"/>
        <end position="122"/>
    </location>
</feature>
<evidence type="ECO:0000313" key="3">
    <source>
        <dbReference type="EMBL" id="MDQ1121072.1"/>
    </source>
</evidence>
<comment type="caution">
    <text evidence="3">The sequence shown here is derived from an EMBL/GenBank/DDBJ whole genome shotgun (WGS) entry which is preliminary data.</text>
</comment>
<gene>
    <name evidence="3" type="ORF">QE383_003380</name>
</gene>